<keyword evidence="4" id="KW-1015">Disulfide bond</keyword>
<keyword evidence="5" id="KW-0732">Signal</keyword>
<feature type="chain" id="PRO_5028869599" evidence="5">
    <location>
        <begin position="24"/>
        <end position="192"/>
    </location>
</feature>
<dbReference type="Proteomes" id="UP000509222">
    <property type="component" value="Chromosome"/>
</dbReference>
<dbReference type="EMBL" id="CP051177">
    <property type="protein sequence ID" value="QKX50644.1"/>
    <property type="molecule type" value="Genomic_DNA"/>
</dbReference>
<evidence type="ECO:0000256" key="5">
    <source>
        <dbReference type="SAM" id="SignalP"/>
    </source>
</evidence>
<dbReference type="Pfam" id="PF02630">
    <property type="entry name" value="SCO1-SenC"/>
    <property type="match status" value="1"/>
</dbReference>
<dbReference type="PROSITE" id="PS51257">
    <property type="entry name" value="PROKAR_LIPOPROTEIN"/>
    <property type="match status" value="1"/>
</dbReference>
<dbReference type="RefSeq" id="WP_053165989.1">
    <property type="nucleotide sequence ID" value="NZ_CP051177.1"/>
</dbReference>
<feature type="binding site" evidence="3">
    <location>
        <position position="64"/>
    </location>
    <ligand>
        <name>Cu cation</name>
        <dbReference type="ChEBI" id="CHEBI:23378"/>
    </ligand>
</feature>
<dbReference type="InterPro" id="IPR003782">
    <property type="entry name" value="SCO1/SenC"/>
</dbReference>
<feature type="binding site" evidence="3">
    <location>
        <position position="154"/>
    </location>
    <ligand>
        <name>Cu cation</name>
        <dbReference type="ChEBI" id="CHEBI:23378"/>
    </ligand>
</feature>
<dbReference type="InterPro" id="IPR013766">
    <property type="entry name" value="Thioredoxin_domain"/>
</dbReference>
<dbReference type="PROSITE" id="PS51352">
    <property type="entry name" value="THIOREDOXIN_2"/>
    <property type="match status" value="1"/>
</dbReference>
<reference evidence="8" key="2">
    <citation type="submission" date="2020-06" db="EMBL/GenBank/DDBJ databases">
        <title>Isolation of Planomicrobium glaciei.</title>
        <authorList>
            <person name="Malisova L."/>
            <person name="Safrankova R."/>
            <person name="Jakubu V."/>
            <person name="Spanelova P."/>
        </authorList>
    </citation>
    <scope>NUCLEOTIDE SEQUENCE [LARGE SCALE GENOMIC DNA]</scope>
    <source>
        <strain evidence="8">NRL-ATB46093</strain>
    </source>
</reference>
<dbReference type="InterPro" id="IPR036249">
    <property type="entry name" value="Thioredoxin-like_sf"/>
</dbReference>
<reference evidence="7 8" key="1">
    <citation type="submission" date="2020-04" db="EMBL/GenBank/DDBJ databases">
        <authorList>
            <person name="Pajer P."/>
            <person name="Broz P."/>
        </authorList>
    </citation>
    <scope>NUCLEOTIDE SEQUENCE [LARGE SCALE GENOMIC DNA]</scope>
    <source>
        <strain evidence="8">NRL-ATB46093</strain>
    </source>
</reference>
<name>A0A7H8Q9C9_9BACL</name>
<keyword evidence="8" id="KW-1185">Reference proteome</keyword>
<organism evidence="7 8">
    <name type="scientific">Planococcus glaciei</name>
    <dbReference type="NCBI Taxonomy" id="459472"/>
    <lineage>
        <taxon>Bacteria</taxon>
        <taxon>Bacillati</taxon>
        <taxon>Bacillota</taxon>
        <taxon>Bacilli</taxon>
        <taxon>Bacillales</taxon>
        <taxon>Caryophanaceae</taxon>
        <taxon>Planococcus</taxon>
    </lineage>
</organism>
<evidence type="ECO:0000256" key="3">
    <source>
        <dbReference type="PIRSR" id="PIRSR603782-1"/>
    </source>
</evidence>
<dbReference type="AlphaFoldDB" id="A0A7H8Q9C9"/>
<accession>A0A7H8Q9C9</accession>
<evidence type="ECO:0000313" key="7">
    <source>
        <dbReference type="EMBL" id="QKX50644.1"/>
    </source>
</evidence>
<protein>
    <submittedName>
        <fullName evidence="7">SCO family protein</fullName>
    </submittedName>
</protein>
<feature type="signal peptide" evidence="5">
    <location>
        <begin position="1"/>
        <end position="23"/>
    </location>
</feature>
<evidence type="ECO:0000313" key="8">
    <source>
        <dbReference type="Proteomes" id="UP000509222"/>
    </source>
</evidence>
<feature type="binding site" evidence="3">
    <location>
        <position position="68"/>
    </location>
    <ligand>
        <name>Cu cation</name>
        <dbReference type="ChEBI" id="CHEBI:23378"/>
    </ligand>
</feature>
<dbReference type="Gene3D" id="3.40.30.10">
    <property type="entry name" value="Glutaredoxin"/>
    <property type="match status" value="1"/>
</dbReference>
<feature type="domain" description="Thioredoxin" evidence="6">
    <location>
        <begin position="26"/>
        <end position="190"/>
    </location>
</feature>
<dbReference type="CDD" id="cd02968">
    <property type="entry name" value="SCO"/>
    <property type="match status" value="1"/>
</dbReference>
<keyword evidence="3" id="KW-0479">Metal-binding</keyword>
<comment type="similarity">
    <text evidence="1">Belongs to the SCO1/2 family.</text>
</comment>
<sequence>MRRTLWISTLLLFSLLLAGCGQAIEDPLNWEIEDFTFTNQENEEFGLSDLKGEVWVADFVFTNCTTVCLPMTSNMVDLQKQFKEEGLDVKIVSFSVDPTVDTPEILKSYAENYGADLSSWNLLTGYSPEDIDQFAMENFQVLARKPENTDQVIHGTSFYLVDQNGVVMKDYDGVKLPAEEIMADAKILLSEE</sequence>
<dbReference type="PANTHER" id="PTHR12151:SF25">
    <property type="entry name" value="LINALOOL DEHYDRATASE_ISOMERASE DOMAIN-CONTAINING PROTEIN"/>
    <property type="match status" value="1"/>
</dbReference>
<evidence type="ECO:0000256" key="4">
    <source>
        <dbReference type="PIRSR" id="PIRSR603782-2"/>
    </source>
</evidence>
<feature type="disulfide bond" description="Redox-active" evidence="4">
    <location>
        <begin position="64"/>
        <end position="68"/>
    </location>
</feature>
<evidence type="ECO:0000256" key="1">
    <source>
        <dbReference type="ARBA" id="ARBA00010996"/>
    </source>
</evidence>
<dbReference type="PANTHER" id="PTHR12151">
    <property type="entry name" value="ELECTRON TRANSPORT PROTIN SCO1/SENC FAMILY MEMBER"/>
    <property type="match status" value="1"/>
</dbReference>
<proteinExistence type="inferred from homology"/>
<evidence type="ECO:0000256" key="2">
    <source>
        <dbReference type="ARBA" id="ARBA00023008"/>
    </source>
</evidence>
<evidence type="ECO:0000259" key="6">
    <source>
        <dbReference type="PROSITE" id="PS51352"/>
    </source>
</evidence>
<dbReference type="SUPFAM" id="SSF52833">
    <property type="entry name" value="Thioredoxin-like"/>
    <property type="match status" value="1"/>
</dbReference>
<dbReference type="GO" id="GO:0046872">
    <property type="term" value="F:metal ion binding"/>
    <property type="evidence" value="ECO:0007669"/>
    <property type="project" value="UniProtKB-KW"/>
</dbReference>
<gene>
    <name evidence="7" type="ORF">HF394_08660</name>
</gene>
<keyword evidence="2 3" id="KW-0186">Copper</keyword>